<name>A0A1B2I872_9BACT</name>
<dbReference type="KEGG" id="cpor:BED41_14280"/>
<dbReference type="STRING" id="1197717.BED41_14280"/>
<protein>
    <submittedName>
        <fullName evidence="1">(S)-ureidoglycine aminohydrolase</fullName>
    </submittedName>
</protein>
<organism evidence="1 2">
    <name type="scientific">Cloacibacillus porcorum</name>
    <dbReference type="NCBI Taxonomy" id="1197717"/>
    <lineage>
        <taxon>Bacteria</taxon>
        <taxon>Thermotogati</taxon>
        <taxon>Synergistota</taxon>
        <taxon>Synergistia</taxon>
        <taxon>Synergistales</taxon>
        <taxon>Synergistaceae</taxon>
        <taxon>Cloacibacillus</taxon>
    </lineage>
</organism>
<sequence length="260" mass="28932">MGKVGYPTEPLSTRAVIKHGVYSVIPPEGRVINTIPGFEGFESTILASPKLGASFVMIISTVIPGAKTTIPWGGDGIETFVYFMDGEGELTVKIDEKIEKLPQGGFAFCPADKGLELFNESTGRFRVLLYKQRYIPVKGVSLPAPVIGNINDVEEMNYAEMDNVFLKDFLPVNDIAFDFNFHILSFDPGACHPFIETHVQEHGAYITSGEGIYTLGPDRIHVKKDDFLFMGAYTEQATYATGRERFSYVYSKDFNRDVEL</sequence>
<evidence type="ECO:0000313" key="2">
    <source>
        <dbReference type="Proteomes" id="UP000093044"/>
    </source>
</evidence>
<reference evidence="1" key="1">
    <citation type="submission" date="2016-08" db="EMBL/GenBank/DDBJ databases">
        <title>Complete genome of Cloacibacillus porcorum.</title>
        <authorList>
            <person name="Looft T."/>
            <person name="Bayles D.O."/>
            <person name="Alt D.P."/>
        </authorList>
    </citation>
    <scope>NUCLEOTIDE SEQUENCE [LARGE SCALE GENOMIC DNA]</scope>
    <source>
        <strain evidence="1">CL-84</strain>
    </source>
</reference>
<dbReference type="Gene3D" id="2.60.120.10">
    <property type="entry name" value="Jelly Rolls"/>
    <property type="match status" value="2"/>
</dbReference>
<dbReference type="PANTHER" id="PTHR34571">
    <property type="entry name" value="(S)-UREIDOGLYCINE AMINOHYDROLASE"/>
    <property type="match status" value="1"/>
</dbReference>
<dbReference type="InterPro" id="IPR014710">
    <property type="entry name" value="RmlC-like_jellyroll"/>
</dbReference>
<dbReference type="NCBIfam" id="TIGR03214">
    <property type="entry name" value="ura-cupin"/>
    <property type="match status" value="1"/>
</dbReference>
<dbReference type="InterPro" id="IPR044697">
    <property type="entry name" value="UGlyAH_cupin_C"/>
</dbReference>
<keyword evidence="2" id="KW-1185">Reference proteome</keyword>
<dbReference type="InterPro" id="IPR044704">
    <property type="entry name" value="UGlyAH_cupin_N"/>
</dbReference>
<dbReference type="InterPro" id="IPR017627">
    <property type="entry name" value="UGHY"/>
</dbReference>
<dbReference type="Proteomes" id="UP000093044">
    <property type="component" value="Chromosome"/>
</dbReference>
<proteinExistence type="predicted"/>
<dbReference type="PANTHER" id="PTHR34571:SF1">
    <property type="entry name" value="(S)-UREIDOGLYCINE AMINOHYDROLASE"/>
    <property type="match status" value="1"/>
</dbReference>
<dbReference type="AlphaFoldDB" id="A0A1B2I872"/>
<dbReference type="GeneID" id="83059013"/>
<dbReference type="RefSeq" id="WP_066747798.1">
    <property type="nucleotide sequence ID" value="NZ_CP016757.1"/>
</dbReference>
<evidence type="ECO:0000313" key="1">
    <source>
        <dbReference type="EMBL" id="ANZ46163.1"/>
    </source>
</evidence>
<dbReference type="SUPFAM" id="SSF51182">
    <property type="entry name" value="RmlC-like cupins"/>
    <property type="match status" value="1"/>
</dbReference>
<dbReference type="OrthoDB" id="9814939at2"/>
<gene>
    <name evidence="1" type="ORF">BED41_14280</name>
</gene>
<dbReference type="GO" id="GO:0071522">
    <property type="term" value="F:ureidoglycine aminohydrolase activity"/>
    <property type="evidence" value="ECO:0007669"/>
    <property type="project" value="InterPro"/>
</dbReference>
<dbReference type="InterPro" id="IPR011051">
    <property type="entry name" value="RmlC_Cupin_sf"/>
</dbReference>
<dbReference type="CDD" id="cd02211">
    <property type="entry name" value="cupin_UGlyAH_N"/>
    <property type="match status" value="1"/>
</dbReference>
<accession>A0A1B2I872</accession>
<dbReference type="CDD" id="cd02212">
    <property type="entry name" value="cupin_UGlyAH_C"/>
    <property type="match status" value="1"/>
</dbReference>
<dbReference type="EMBL" id="CP016757">
    <property type="protein sequence ID" value="ANZ46163.1"/>
    <property type="molecule type" value="Genomic_DNA"/>
</dbReference>
<keyword evidence="1" id="KW-0378">Hydrolase</keyword>